<proteinExistence type="predicted"/>
<dbReference type="GO" id="GO:0016791">
    <property type="term" value="F:phosphatase activity"/>
    <property type="evidence" value="ECO:0007669"/>
    <property type="project" value="TreeGrafter"/>
</dbReference>
<dbReference type="InterPro" id="IPR029033">
    <property type="entry name" value="His_PPase_superfam"/>
</dbReference>
<accession>A0A7C4CGH8</accession>
<feature type="binding site" evidence="2">
    <location>
        <begin position="7"/>
        <end position="14"/>
    </location>
    <ligand>
        <name>substrate</name>
    </ligand>
</feature>
<dbReference type="InterPro" id="IPR050275">
    <property type="entry name" value="PGM_Phosphatase"/>
</dbReference>
<dbReference type="Pfam" id="PF00300">
    <property type="entry name" value="His_Phos_1"/>
    <property type="match status" value="1"/>
</dbReference>
<dbReference type="CDD" id="cd07067">
    <property type="entry name" value="HP_PGM_like"/>
    <property type="match status" value="1"/>
</dbReference>
<sequence length="198" mass="22847">MKIYLVRHASTPWNELGLWQGVVDTELSEKGIREAKSVAEFFKSKKVDLIFSSPMKRALQTAQIIAQEIDYKGELLIDNRLRECEIQLWNGMTTEELLKIYHNEFLEWFNNLDSNLNGVESLKSVQKRMYDFVEHLILQFPVDGVIIVSHAIALRMLVSKVLGITPPNHVNFSLDNASVTILENNSQKFRVTLLNWKT</sequence>
<dbReference type="EMBL" id="DSZY01000014">
    <property type="protein sequence ID" value="HGU40123.1"/>
    <property type="molecule type" value="Genomic_DNA"/>
</dbReference>
<evidence type="ECO:0000313" key="3">
    <source>
        <dbReference type="EMBL" id="HGU40123.1"/>
    </source>
</evidence>
<evidence type="ECO:0000256" key="2">
    <source>
        <dbReference type="PIRSR" id="PIRSR613078-2"/>
    </source>
</evidence>
<organism evidence="3">
    <name type="scientific">Fervidobacterium thailandense</name>
    <dbReference type="NCBI Taxonomy" id="1008305"/>
    <lineage>
        <taxon>Bacteria</taxon>
        <taxon>Thermotogati</taxon>
        <taxon>Thermotogota</taxon>
        <taxon>Thermotogae</taxon>
        <taxon>Thermotogales</taxon>
        <taxon>Fervidobacteriaceae</taxon>
        <taxon>Fervidobacterium</taxon>
    </lineage>
</organism>
<dbReference type="SMART" id="SM00855">
    <property type="entry name" value="PGAM"/>
    <property type="match status" value="1"/>
</dbReference>
<dbReference type="PANTHER" id="PTHR48100:SF59">
    <property type="entry name" value="ADENOSYLCOBALAMIN_ALPHA-RIBAZOLE PHOSPHATASE"/>
    <property type="match status" value="1"/>
</dbReference>
<reference evidence="3" key="1">
    <citation type="journal article" date="2020" name="mSystems">
        <title>Genome- and Community-Level Interaction Insights into Carbon Utilization and Element Cycling Functions of Hydrothermarchaeota in Hydrothermal Sediment.</title>
        <authorList>
            <person name="Zhou Z."/>
            <person name="Liu Y."/>
            <person name="Xu W."/>
            <person name="Pan J."/>
            <person name="Luo Z.H."/>
            <person name="Li M."/>
        </authorList>
    </citation>
    <scope>NUCLEOTIDE SEQUENCE [LARGE SCALE GENOMIC DNA]</scope>
    <source>
        <strain evidence="3">SpSt-609</strain>
    </source>
</reference>
<dbReference type="SUPFAM" id="SSF53254">
    <property type="entry name" value="Phosphoglycerate mutase-like"/>
    <property type="match status" value="1"/>
</dbReference>
<dbReference type="Gene3D" id="3.40.50.1240">
    <property type="entry name" value="Phosphoglycerate mutase-like"/>
    <property type="match status" value="1"/>
</dbReference>
<feature type="active site" description="Proton donor/acceptor" evidence="1">
    <location>
        <position position="83"/>
    </location>
</feature>
<evidence type="ECO:0000256" key="1">
    <source>
        <dbReference type="PIRSR" id="PIRSR613078-1"/>
    </source>
</evidence>
<comment type="caution">
    <text evidence="3">The sequence shown here is derived from an EMBL/GenBank/DDBJ whole genome shotgun (WGS) entry which is preliminary data.</text>
</comment>
<feature type="active site" description="Tele-phosphohistidine intermediate" evidence="1">
    <location>
        <position position="8"/>
    </location>
</feature>
<dbReference type="InterPro" id="IPR013078">
    <property type="entry name" value="His_Pase_superF_clade-1"/>
</dbReference>
<dbReference type="GO" id="GO:0005737">
    <property type="term" value="C:cytoplasm"/>
    <property type="evidence" value="ECO:0007669"/>
    <property type="project" value="TreeGrafter"/>
</dbReference>
<dbReference type="AlphaFoldDB" id="A0A7C4CGH8"/>
<dbReference type="PANTHER" id="PTHR48100">
    <property type="entry name" value="BROAD-SPECIFICITY PHOSPHATASE YOR283W-RELATED"/>
    <property type="match status" value="1"/>
</dbReference>
<protein>
    <submittedName>
        <fullName evidence="3">Histidine phosphatase family protein</fullName>
    </submittedName>
</protein>
<gene>
    <name evidence="3" type="ORF">ENT77_02885</name>
</gene>
<name>A0A7C4CGH8_9BACT</name>
<feature type="binding site" evidence="2">
    <location>
        <position position="57"/>
    </location>
    <ligand>
        <name>substrate</name>
    </ligand>
</feature>